<organism evidence="5 6">
    <name type="scientific">Turnera subulata</name>
    <dbReference type="NCBI Taxonomy" id="218843"/>
    <lineage>
        <taxon>Eukaryota</taxon>
        <taxon>Viridiplantae</taxon>
        <taxon>Streptophyta</taxon>
        <taxon>Embryophyta</taxon>
        <taxon>Tracheophyta</taxon>
        <taxon>Spermatophyta</taxon>
        <taxon>Magnoliopsida</taxon>
        <taxon>eudicotyledons</taxon>
        <taxon>Gunneridae</taxon>
        <taxon>Pentapetalae</taxon>
        <taxon>rosids</taxon>
        <taxon>fabids</taxon>
        <taxon>Malpighiales</taxon>
        <taxon>Passifloraceae</taxon>
        <taxon>Turnera</taxon>
    </lineage>
</organism>
<dbReference type="InterPro" id="IPR050148">
    <property type="entry name" value="Terpene_synthase-like"/>
</dbReference>
<evidence type="ECO:0000256" key="3">
    <source>
        <dbReference type="ARBA" id="ARBA00023239"/>
    </source>
</evidence>
<dbReference type="Pfam" id="PF19086">
    <property type="entry name" value="Terpene_syn_C_2"/>
    <property type="match status" value="1"/>
</dbReference>
<evidence type="ECO:0008006" key="7">
    <source>
        <dbReference type="Google" id="ProtNLM"/>
    </source>
</evidence>
<dbReference type="GO" id="GO:0000287">
    <property type="term" value="F:magnesium ion binding"/>
    <property type="evidence" value="ECO:0007669"/>
    <property type="project" value="TreeGrafter"/>
</dbReference>
<keyword evidence="6" id="KW-1185">Reference proteome</keyword>
<proteinExistence type="predicted"/>
<comment type="cofactor">
    <cofactor evidence="1">
        <name>Mg(2+)</name>
        <dbReference type="ChEBI" id="CHEBI:18420"/>
    </cofactor>
</comment>
<evidence type="ECO:0000256" key="4">
    <source>
        <dbReference type="SAM" id="Phobius"/>
    </source>
</evidence>
<gene>
    <name evidence="5" type="ORF">Tsubulata_009514</name>
</gene>
<evidence type="ECO:0000313" key="6">
    <source>
        <dbReference type="Proteomes" id="UP001141552"/>
    </source>
</evidence>
<dbReference type="EMBL" id="JAKUCV010006292">
    <property type="protein sequence ID" value="KAJ4827981.1"/>
    <property type="molecule type" value="Genomic_DNA"/>
</dbReference>
<dbReference type="OrthoDB" id="2343925at2759"/>
<dbReference type="GO" id="GO:0009686">
    <property type="term" value="P:gibberellin biosynthetic process"/>
    <property type="evidence" value="ECO:0007669"/>
    <property type="project" value="TreeGrafter"/>
</dbReference>
<feature type="transmembrane region" description="Helical" evidence="4">
    <location>
        <begin position="12"/>
        <end position="30"/>
    </location>
</feature>
<accession>A0A9Q0FAU6</accession>
<reference evidence="5" key="2">
    <citation type="journal article" date="2023" name="Plants (Basel)">
        <title>Annotation of the Turnera subulata (Passifloraceae) Draft Genome Reveals the S-Locus Evolved after the Divergence of Turneroideae from Passifloroideae in a Stepwise Manner.</title>
        <authorList>
            <person name="Henning P.M."/>
            <person name="Roalson E.H."/>
            <person name="Mir W."/>
            <person name="McCubbin A.G."/>
            <person name="Shore J.S."/>
        </authorList>
    </citation>
    <scope>NUCLEOTIDE SEQUENCE</scope>
    <source>
        <strain evidence="5">F60SS</strain>
    </source>
</reference>
<keyword evidence="4" id="KW-0472">Membrane</keyword>
<dbReference type="PANTHER" id="PTHR31739">
    <property type="entry name" value="ENT-COPALYL DIPHOSPHATE SYNTHASE, CHLOROPLASTIC"/>
    <property type="match status" value="1"/>
</dbReference>
<dbReference type="AlphaFoldDB" id="A0A9Q0FAU6"/>
<comment type="caution">
    <text evidence="5">The sequence shown here is derived from an EMBL/GenBank/DDBJ whole genome shotgun (WGS) entry which is preliminary data.</text>
</comment>
<dbReference type="Gene3D" id="1.10.600.10">
    <property type="entry name" value="Farnesyl Diphosphate Synthase"/>
    <property type="match status" value="1"/>
</dbReference>
<evidence type="ECO:0000313" key="5">
    <source>
        <dbReference type="EMBL" id="KAJ4827981.1"/>
    </source>
</evidence>
<dbReference type="Proteomes" id="UP001141552">
    <property type="component" value="Unassembled WGS sequence"/>
</dbReference>
<dbReference type="PANTHER" id="PTHR31739:SF3">
    <property type="entry name" value="ENT-KAUR-16-ENE SYNTHASE, CHLOROPLASTIC"/>
    <property type="match status" value="1"/>
</dbReference>
<keyword evidence="4" id="KW-0812">Transmembrane</keyword>
<protein>
    <recommendedName>
        <fullName evidence="7">Terpene synthase metal-binding domain-containing protein</fullName>
    </recommendedName>
</protein>
<keyword evidence="4" id="KW-1133">Transmembrane helix</keyword>
<dbReference type="SUPFAM" id="SSF48576">
    <property type="entry name" value="Terpenoid synthases"/>
    <property type="match status" value="1"/>
</dbReference>
<reference evidence="5" key="1">
    <citation type="submission" date="2022-02" db="EMBL/GenBank/DDBJ databases">
        <authorList>
            <person name="Henning P.M."/>
            <person name="McCubbin A.G."/>
            <person name="Shore J.S."/>
        </authorList>
    </citation>
    <scope>NUCLEOTIDE SEQUENCE</scope>
    <source>
        <strain evidence="5">F60SS</strain>
        <tissue evidence="5">Leaves</tissue>
    </source>
</reference>
<keyword evidence="2" id="KW-0460">Magnesium</keyword>
<dbReference type="GO" id="GO:0009507">
    <property type="term" value="C:chloroplast"/>
    <property type="evidence" value="ECO:0007669"/>
    <property type="project" value="TreeGrafter"/>
</dbReference>
<dbReference type="InterPro" id="IPR008949">
    <property type="entry name" value="Isoprenoid_synthase_dom_sf"/>
</dbReference>
<dbReference type="GO" id="GO:0010333">
    <property type="term" value="F:terpene synthase activity"/>
    <property type="evidence" value="ECO:0007669"/>
    <property type="project" value="InterPro"/>
</dbReference>
<evidence type="ECO:0000256" key="1">
    <source>
        <dbReference type="ARBA" id="ARBA00001946"/>
    </source>
</evidence>
<sequence>MSVPTVKEYMTNAFVSFALGPIVLPALYLVGPKLSEEAVRNPEYHILYEALSTCGRLLNDWRSFKRESKEGKLNTLSLLLIHGDGCVTEEDAIKTIKDLIDSRRRQVLRLVLEEKDSIIPRACKDLFWNMTRVLHLFYKENDGFTSNEMMVSAANAVINEPISLDSLA</sequence>
<keyword evidence="3" id="KW-0456">Lyase</keyword>
<name>A0A9Q0FAU6_9ROSI</name>
<evidence type="ECO:0000256" key="2">
    <source>
        <dbReference type="ARBA" id="ARBA00022842"/>
    </source>
</evidence>